<keyword evidence="3" id="KW-1185">Reference proteome</keyword>
<feature type="compositionally biased region" description="Basic and acidic residues" evidence="1">
    <location>
        <begin position="94"/>
        <end position="109"/>
    </location>
</feature>
<dbReference type="AlphaFoldDB" id="A0A0D7CI05"/>
<dbReference type="RefSeq" id="WP_030064163.1">
    <property type="nucleotide sequence ID" value="NZ_JRKI01000035.1"/>
</dbReference>
<dbReference type="EMBL" id="JRKI01000035">
    <property type="protein sequence ID" value="KIZ15052.1"/>
    <property type="molecule type" value="Genomic_DNA"/>
</dbReference>
<evidence type="ECO:0000256" key="1">
    <source>
        <dbReference type="SAM" id="MobiDB-lite"/>
    </source>
</evidence>
<organism evidence="2 3">
    <name type="scientific">Streptomyces natalensis ATCC 27448</name>
    <dbReference type="NCBI Taxonomy" id="1240678"/>
    <lineage>
        <taxon>Bacteria</taxon>
        <taxon>Bacillati</taxon>
        <taxon>Actinomycetota</taxon>
        <taxon>Actinomycetes</taxon>
        <taxon>Kitasatosporales</taxon>
        <taxon>Streptomycetaceae</taxon>
        <taxon>Streptomyces</taxon>
    </lineage>
</organism>
<sequence length="130" mass="14737">MSTATVYRSQWDDRTPADRRIPWRKITAPDARSGPLSTYPTMGERGMVHTAPWWVEGTLYTDNARWLALIHDQARKTGEQATEEDAPDSPPGDHLAEVDALRRYAERHGLTPARTPPLDTDGHPLHIRPY</sequence>
<reference evidence="2 3" key="1">
    <citation type="submission" date="2014-09" db="EMBL/GenBank/DDBJ databases">
        <title>Draft genome sequence of Streptomyces natalensis ATCC 27448, producer of the antifungal pimaricin.</title>
        <authorList>
            <person name="Mendes M.V."/>
            <person name="Beites T."/>
            <person name="Pires S."/>
            <person name="Santos C.L."/>
            <person name="Moradas-Ferreira P."/>
        </authorList>
    </citation>
    <scope>NUCLEOTIDE SEQUENCE [LARGE SCALE GENOMIC DNA]</scope>
    <source>
        <strain evidence="2 3">ATCC 27448</strain>
    </source>
</reference>
<dbReference type="Proteomes" id="UP000032458">
    <property type="component" value="Unassembled WGS sequence"/>
</dbReference>
<evidence type="ECO:0000313" key="2">
    <source>
        <dbReference type="EMBL" id="KIZ15052.1"/>
    </source>
</evidence>
<feature type="region of interest" description="Disordered" evidence="1">
    <location>
        <begin position="18"/>
        <end position="42"/>
    </location>
</feature>
<accession>A0A0D7CI05</accession>
<comment type="caution">
    <text evidence="2">The sequence shown here is derived from an EMBL/GenBank/DDBJ whole genome shotgun (WGS) entry which is preliminary data.</text>
</comment>
<name>A0A0D7CI05_9ACTN</name>
<evidence type="ECO:0000313" key="3">
    <source>
        <dbReference type="Proteomes" id="UP000032458"/>
    </source>
</evidence>
<proteinExistence type="predicted"/>
<protein>
    <submittedName>
        <fullName evidence="2">Uncharacterized protein</fullName>
    </submittedName>
</protein>
<gene>
    <name evidence="2" type="ORF">SNA_29465</name>
</gene>
<dbReference type="PATRIC" id="fig|1240678.4.peg.6306"/>
<feature type="region of interest" description="Disordered" evidence="1">
    <location>
        <begin position="75"/>
        <end position="130"/>
    </location>
</feature>